<dbReference type="InterPro" id="IPR036812">
    <property type="entry name" value="NAD(P)_OxRdtase_dom_sf"/>
</dbReference>
<protein>
    <submittedName>
        <fullName evidence="5">Diketogulonate reductase-like aldo/keto reductase</fullName>
    </submittedName>
</protein>
<organism evidence="5 6">
    <name type="scientific">Plantactinospora soyae</name>
    <dbReference type="NCBI Taxonomy" id="1544732"/>
    <lineage>
        <taxon>Bacteria</taxon>
        <taxon>Bacillati</taxon>
        <taxon>Actinomycetota</taxon>
        <taxon>Actinomycetes</taxon>
        <taxon>Micromonosporales</taxon>
        <taxon>Micromonosporaceae</taxon>
        <taxon>Plantactinospora</taxon>
    </lineage>
</organism>
<feature type="binding site" evidence="2">
    <location>
        <position position="116"/>
    </location>
    <ligand>
        <name>substrate</name>
    </ligand>
</feature>
<feature type="domain" description="NADP-dependent oxidoreductase" evidence="4">
    <location>
        <begin position="20"/>
        <end position="268"/>
    </location>
</feature>
<dbReference type="RefSeq" id="WP_192769524.1">
    <property type="nucleotide sequence ID" value="NZ_JADBEB010000001.1"/>
</dbReference>
<dbReference type="AlphaFoldDB" id="A0A927MEB4"/>
<dbReference type="PRINTS" id="PR00069">
    <property type="entry name" value="ALDKETRDTASE"/>
</dbReference>
<dbReference type="Gene3D" id="3.20.20.100">
    <property type="entry name" value="NADP-dependent oxidoreductase domain"/>
    <property type="match status" value="1"/>
</dbReference>
<dbReference type="PANTHER" id="PTHR43638">
    <property type="entry name" value="OXIDOREDUCTASE, ALDO/KETO REDUCTASE FAMILY PROTEIN"/>
    <property type="match status" value="1"/>
</dbReference>
<comment type="caution">
    <text evidence="5">The sequence shown here is derived from an EMBL/GenBank/DDBJ whole genome shotgun (WGS) entry which is preliminary data.</text>
</comment>
<dbReference type="CDD" id="cd19138">
    <property type="entry name" value="AKR_YeaE"/>
    <property type="match status" value="1"/>
</dbReference>
<name>A0A927MEB4_9ACTN</name>
<feature type="site" description="Lowers pKa of active site Tyr" evidence="3">
    <location>
        <position position="83"/>
    </location>
</feature>
<evidence type="ECO:0000259" key="4">
    <source>
        <dbReference type="Pfam" id="PF00248"/>
    </source>
</evidence>
<accession>A0A927MEB4</accession>
<evidence type="ECO:0000313" key="5">
    <source>
        <dbReference type="EMBL" id="MBE1490193.1"/>
    </source>
</evidence>
<dbReference type="PANTHER" id="PTHR43638:SF3">
    <property type="entry name" value="ALDEHYDE REDUCTASE"/>
    <property type="match status" value="1"/>
</dbReference>
<sequence length="282" mass="30050">MTKQQVPVVTLPSGEAIPALGQGTWGMAEDPGRRDAEIAALRAGVDVGLTVIDTAEVYADGAAEKLVGEALGDRREEIFLISKISSEHATGTGTAAACERSLERLGTDRIDLYLLHQRGSAPLAETVEAFTNLMTQGLIRHWGVSNFDVPEVVELTGIPGGTAVETDQIPYNLTRRGIEWDLLPRCRAAGLPVMAYSPLERGRMLDHPALAAVAQRHGATPGQVGLAWLLAQPGVCTVTKASSPARVLENRAAIELTLTDDDLAELDRAFPPPSGPRPLELL</sequence>
<dbReference type="Proteomes" id="UP000649753">
    <property type="component" value="Unassembled WGS sequence"/>
</dbReference>
<keyword evidence="6" id="KW-1185">Reference proteome</keyword>
<evidence type="ECO:0000313" key="6">
    <source>
        <dbReference type="Proteomes" id="UP000649753"/>
    </source>
</evidence>
<dbReference type="SUPFAM" id="SSF51430">
    <property type="entry name" value="NAD(P)-linked oxidoreductase"/>
    <property type="match status" value="1"/>
</dbReference>
<proteinExistence type="predicted"/>
<dbReference type="InterPro" id="IPR020471">
    <property type="entry name" value="AKR"/>
</dbReference>
<gene>
    <name evidence="5" type="ORF">H4W31_005831</name>
</gene>
<dbReference type="GO" id="GO:0016491">
    <property type="term" value="F:oxidoreductase activity"/>
    <property type="evidence" value="ECO:0007669"/>
    <property type="project" value="InterPro"/>
</dbReference>
<dbReference type="Pfam" id="PF00248">
    <property type="entry name" value="Aldo_ket_red"/>
    <property type="match status" value="1"/>
</dbReference>
<dbReference type="InterPro" id="IPR023210">
    <property type="entry name" value="NADP_OxRdtase_dom"/>
</dbReference>
<evidence type="ECO:0000256" key="2">
    <source>
        <dbReference type="PIRSR" id="PIRSR000097-2"/>
    </source>
</evidence>
<reference evidence="5" key="1">
    <citation type="submission" date="2020-10" db="EMBL/GenBank/DDBJ databases">
        <title>Sequencing the genomes of 1000 actinobacteria strains.</title>
        <authorList>
            <person name="Klenk H.-P."/>
        </authorList>
    </citation>
    <scope>NUCLEOTIDE SEQUENCE</scope>
    <source>
        <strain evidence="5">DSM 46832</strain>
    </source>
</reference>
<dbReference type="EMBL" id="JADBEB010000001">
    <property type="protein sequence ID" value="MBE1490193.1"/>
    <property type="molecule type" value="Genomic_DNA"/>
</dbReference>
<evidence type="ECO:0000256" key="1">
    <source>
        <dbReference type="PIRSR" id="PIRSR000097-1"/>
    </source>
</evidence>
<evidence type="ECO:0000256" key="3">
    <source>
        <dbReference type="PIRSR" id="PIRSR000097-3"/>
    </source>
</evidence>
<dbReference type="PIRSF" id="PIRSF000097">
    <property type="entry name" value="AKR"/>
    <property type="match status" value="1"/>
</dbReference>
<feature type="active site" description="Proton donor" evidence="1">
    <location>
        <position position="58"/>
    </location>
</feature>